<evidence type="ECO:0000259" key="1">
    <source>
        <dbReference type="Pfam" id="PF00496"/>
    </source>
</evidence>
<dbReference type="CDD" id="cd08503">
    <property type="entry name" value="PBP2_NikA_DppA_OppA_like_17"/>
    <property type="match status" value="1"/>
</dbReference>
<proteinExistence type="predicted"/>
<dbReference type="PIRSF" id="PIRSF002741">
    <property type="entry name" value="MppA"/>
    <property type="match status" value="1"/>
</dbReference>
<dbReference type="Proteomes" id="UP000176005">
    <property type="component" value="Unassembled WGS sequence"/>
</dbReference>
<name>A0A1E7L7Z7_9ACTN</name>
<comment type="caution">
    <text evidence="2">The sequence shown here is derived from an EMBL/GenBank/DDBJ whole genome shotgun (WGS) entry which is preliminary data.</text>
</comment>
<dbReference type="InterPro" id="IPR000914">
    <property type="entry name" value="SBP_5_dom"/>
</dbReference>
<feature type="domain" description="Solute-binding protein family 5" evidence="1">
    <location>
        <begin position="62"/>
        <end position="383"/>
    </location>
</feature>
<dbReference type="GO" id="GO:0042597">
    <property type="term" value="C:periplasmic space"/>
    <property type="evidence" value="ECO:0007669"/>
    <property type="project" value="UniProtKB-ARBA"/>
</dbReference>
<reference evidence="2 3" key="1">
    <citation type="journal article" date="2016" name="Front. Microbiol.">
        <title>Comparative Genomics Analysis of Streptomyces Species Reveals Their Adaptation to the Marine Environment and Their Diversity at the Genomic Level.</title>
        <authorList>
            <person name="Tian X."/>
            <person name="Zhang Z."/>
            <person name="Yang T."/>
            <person name="Chen M."/>
            <person name="Li J."/>
            <person name="Chen F."/>
            <person name="Yang J."/>
            <person name="Li W."/>
            <person name="Zhang B."/>
            <person name="Zhang Z."/>
            <person name="Wu J."/>
            <person name="Zhang C."/>
            <person name="Long L."/>
            <person name="Xiao J."/>
        </authorList>
    </citation>
    <scope>NUCLEOTIDE SEQUENCE [LARGE SCALE GENOMIC DNA]</scope>
    <source>
        <strain evidence="2 3">SCSIO 10429</strain>
    </source>
</reference>
<dbReference type="AlphaFoldDB" id="A0A1E7L7Z7"/>
<organism evidence="2 3">
    <name type="scientific">Streptomyces nanshensis</name>
    <dbReference type="NCBI Taxonomy" id="518642"/>
    <lineage>
        <taxon>Bacteria</taxon>
        <taxon>Bacillati</taxon>
        <taxon>Actinomycetota</taxon>
        <taxon>Actinomycetes</taxon>
        <taxon>Kitasatosporales</taxon>
        <taxon>Streptomycetaceae</taxon>
        <taxon>Streptomyces</taxon>
    </lineage>
</organism>
<dbReference type="Gene3D" id="3.40.190.10">
    <property type="entry name" value="Periplasmic binding protein-like II"/>
    <property type="match status" value="1"/>
</dbReference>
<dbReference type="PANTHER" id="PTHR30290:SF65">
    <property type="entry name" value="MONOACYL PHOSPHATIDYLINOSITOL TETRAMANNOSIDE-BINDING PROTEIN LPQW-RELATED"/>
    <property type="match status" value="1"/>
</dbReference>
<dbReference type="InterPro" id="IPR039424">
    <property type="entry name" value="SBP_5"/>
</dbReference>
<dbReference type="GO" id="GO:1904680">
    <property type="term" value="F:peptide transmembrane transporter activity"/>
    <property type="evidence" value="ECO:0007669"/>
    <property type="project" value="TreeGrafter"/>
</dbReference>
<dbReference type="SUPFAM" id="SSF53850">
    <property type="entry name" value="Periplasmic binding protein-like II"/>
    <property type="match status" value="1"/>
</dbReference>
<evidence type="ECO:0000313" key="3">
    <source>
        <dbReference type="Proteomes" id="UP000176005"/>
    </source>
</evidence>
<keyword evidence="3" id="KW-1185">Reference proteome</keyword>
<dbReference type="Pfam" id="PF00496">
    <property type="entry name" value="SBP_bac_5"/>
    <property type="match status" value="1"/>
</dbReference>
<sequence>MLLGACGGGGSASGKGGSVRAAFPGFGAKETMDPHVGRQFVDQARHKAVFDKLVELDSGLRPVPGLVRRWEASDDLTVWRLRLRPARFHDGRRLEPEDVLFTLARILDPKSAERLAKSSLSLIDLKRSRALGEHGVELRLRRPHAELPSLLAFTGTFVVSRRYRDPHKPVGTGPFTFGSFSPGRHFTGQRFDDYWGGPAHIDELHILSAETEARSNAVRAGEIEYAHEMSPAFARTVRGESAVRIVDAPACGVEGVLLKTDRPPFDDPDAAMAMKLLADRPRLVEVVLGGRGSVGNDMYGKGFAYYPDGVPQRERDVAEAKRLLRRSGVLNKKLTFYTSTATDTFVDAAHLFSRQAAEAGLRIDVTTGPPESYFTDILRTGTITSHRSGAMPIPTYISERLLSDSPQNGTRWRHKDFDADFRDAQSIKDADRRARRYTAVQRTLRDKGGLLLWGHPDWLNAVSRRLHGVRAAPPNTRDWARFDTVRLA</sequence>
<dbReference type="GO" id="GO:0015833">
    <property type="term" value="P:peptide transport"/>
    <property type="evidence" value="ECO:0007669"/>
    <property type="project" value="TreeGrafter"/>
</dbReference>
<dbReference type="GO" id="GO:0043190">
    <property type="term" value="C:ATP-binding cassette (ABC) transporter complex"/>
    <property type="evidence" value="ECO:0007669"/>
    <property type="project" value="InterPro"/>
</dbReference>
<protein>
    <submittedName>
        <fullName evidence="2">Peptide ABC transporter substrate-binding protein</fullName>
    </submittedName>
</protein>
<dbReference type="PATRIC" id="fig|518642.10.peg.2009"/>
<gene>
    <name evidence="2" type="ORF">AN218_08990</name>
</gene>
<dbReference type="PANTHER" id="PTHR30290">
    <property type="entry name" value="PERIPLASMIC BINDING COMPONENT OF ABC TRANSPORTER"/>
    <property type="match status" value="1"/>
</dbReference>
<accession>A0A1E7L7Z7</accession>
<dbReference type="Gene3D" id="3.10.105.10">
    <property type="entry name" value="Dipeptide-binding Protein, Domain 3"/>
    <property type="match status" value="1"/>
</dbReference>
<dbReference type="EMBL" id="LJGW01000149">
    <property type="protein sequence ID" value="OEV12304.1"/>
    <property type="molecule type" value="Genomic_DNA"/>
</dbReference>
<evidence type="ECO:0000313" key="2">
    <source>
        <dbReference type="EMBL" id="OEV12304.1"/>
    </source>
</evidence>
<dbReference type="InterPro" id="IPR030678">
    <property type="entry name" value="Peptide/Ni-bd"/>
</dbReference>